<sequence length="106" mass="11991">MTLDTQQQILIEQRLANDGKNMLLAYFLLLAFGSAGIHRFYLGKTKSAKIMLGMFILGIVTMPLFFAGLVLIIPLMIWSFIDLFRVPGMVNERREELRRSLTAAVA</sequence>
<evidence type="ECO:0000313" key="8">
    <source>
        <dbReference type="Proteomes" id="UP001269144"/>
    </source>
</evidence>
<evidence type="ECO:0000256" key="4">
    <source>
        <dbReference type="ARBA" id="ARBA00023136"/>
    </source>
</evidence>
<proteinExistence type="predicted"/>
<keyword evidence="8" id="KW-1185">Reference proteome</keyword>
<reference evidence="8" key="1">
    <citation type="submission" date="2023-07" db="EMBL/GenBank/DDBJ databases">
        <title>Paracoccus sp. MBLB3053 whole genome sequence.</title>
        <authorList>
            <person name="Hwang C.Y."/>
            <person name="Cho E.-S."/>
            <person name="Seo M.-J."/>
        </authorList>
    </citation>
    <scope>NUCLEOTIDE SEQUENCE [LARGE SCALE GENOMIC DNA]</scope>
    <source>
        <strain evidence="8">MBLB3053</strain>
    </source>
</reference>
<gene>
    <name evidence="7" type="ORF">RGQ15_03010</name>
</gene>
<name>A0ABU2HP74_9RHOB</name>
<organism evidence="7 8">
    <name type="scientific">Paracoccus aurantius</name>
    <dbReference type="NCBI Taxonomy" id="3073814"/>
    <lineage>
        <taxon>Bacteria</taxon>
        <taxon>Pseudomonadati</taxon>
        <taxon>Pseudomonadota</taxon>
        <taxon>Alphaproteobacteria</taxon>
        <taxon>Rhodobacterales</taxon>
        <taxon>Paracoccaceae</taxon>
        <taxon>Paracoccus</taxon>
    </lineage>
</organism>
<accession>A0ABU2HP74</accession>
<feature type="transmembrane region" description="Helical" evidence="5">
    <location>
        <begin position="23"/>
        <end position="42"/>
    </location>
</feature>
<comment type="caution">
    <text evidence="7">The sequence shown here is derived from an EMBL/GenBank/DDBJ whole genome shotgun (WGS) entry which is preliminary data.</text>
</comment>
<keyword evidence="2 5" id="KW-0812">Transmembrane</keyword>
<comment type="subcellular location">
    <subcellularLocation>
        <location evidence="1">Membrane</location>
        <topology evidence="1">Multi-pass membrane protein</topology>
    </subcellularLocation>
</comment>
<keyword evidence="3 5" id="KW-1133">Transmembrane helix</keyword>
<evidence type="ECO:0000256" key="3">
    <source>
        <dbReference type="ARBA" id="ARBA00022989"/>
    </source>
</evidence>
<dbReference type="InterPro" id="IPR007829">
    <property type="entry name" value="TM2"/>
</dbReference>
<feature type="transmembrane region" description="Helical" evidence="5">
    <location>
        <begin position="54"/>
        <end position="81"/>
    </location>
</feature>
<dbReference type="EMBL" id="JAVQLW010000001">
    <property type="protein sequence ID" value="MDS9466547.1"/>
    <property type="molecule type" value="Genomic_DNA"/>
</dbReference>
<keyword evidence="4 5" id="KW-0472">Membrane</keyword>
<evidence type="ECO:0000256" key="1">
    <source>
        <dbReference type="ARBA" id="ARBA00004141"/>
    </source>
</evidence>
<dbReference type="RefSeq" id="WP_311158737.1">
    <property type="nucleotide sequence ID" value="NZ_JAVQLW010000001.1"/>
</dbReference>
<dbReference type="Pfam" id="PF05154">
    <property type="entry name" value="TM2"/>
    <property type="match status" value="1"/>
</dbReference>
<evidence type="ECO:0000256" key="2">
    <source>
        <dbReference type="ARBA" id="ARBA00022692"/>
    </source>
</evidence>
<evidence type="ECO:0000313" key="7">
    <source>
        <dbReference type="EMBL" id="MDS9466547.1"/>
    </source>
</evidence>
<evidence type="ECO:0000259" key="6">
    <source>
        <dbReference type="Pfam" id="PF05154"/>
    </source>
</evidence>
<protein>
    <submittedName>
        <fullName evidence="7">NINE protein</fullName>
    </submittedName>
</protein>
<evidence type="ECO:0000256" key="5">
    <source>
        <dbReference type="SAM" id="Phobius"/>
    </source>
</evidence>
<dbReference type="Proteomes" id="UP001269144">
    <property type="component" value="Unassembled WGS sequence"/>
</dbReference>
<feature type="domain" description="TM2" evidence="6">
    <location>
        <begin position="19"/>
        <end position="67"/>
    </location>
</feature>